<proteinExistence type="predicted"/>
<dbReference type="OrthoDB" id="7846781at2"/>
<sequence length="174" mass="19559">MLWAVYLLSMPCVATIVEQVAFDWVDATDKIRTKYFDFVVIRHNGQRLACEVKPSVRLVSGQVEAELAQIAAQMTPDFADGVRLLTEKGLDPISTYNAEMFMGMREDDPDVDVVALLVIRELRGAASMAELTEVIGYGARGFRALVRLIMNQILRIERHERIKPETMVSVRGNS</sequence>
<dbReference type="Proteomes" id="UP000199550">
    <property type="component" value="Unassembled WGS sequence"/>
</dbReference>
<dbReference type="AlphaFoldDB" id="A0A1I4HJH7"/>
<keyword evidence="2" id="KW-1185">Reference proteome</keyword>
<gene>
    <name evidence="1" type="ORF">SAMN04488004_1182</name>
</gene>
<dbReference type="STRING" id="195913.SAMN04488004_1182"/>
<dbReference type="EMBL" id="FOTF01000018">
    <property type="protein sequence ID" value="SFL41867.1"/>
    <property type="molecule type" value="Genomic_DNA"/>
</dbReference>
<protein>
    <recommendedName>
        <fullName evidence="3">TnsA endonuclease N terminal</fullName>
    </recommendedName>
</protein>
<accession>A0A1I4HJH7</accession>
<reference evidence="2" key="1">
    <citation type="submission" date="2016-10" db="EMBL/GenBank/DDBJ databases">
        <authorList>
            <person name="Varghese N."/>
            <person name="Submissions S."/>
        </authorList>
    </citation>
    <scope>NUCLEOTIDE SEQUENCE [LARGE SCALE GENOMIC DNA]</scope>
    <source>
        <strain evidence="2">DSM 16199</strain>
    </source>
</reference>
<evidence type="ECO:0000313" key="2">
    <source>
        <dbReference type="Proteomes" id="UP000199550"/>
    </source>
</evidence>
<organism evidence="1 2">
    <name type="scientific">Loktanella salsilacus</name>
    <dbReference type="NCBI Taxonomy" id="195913"/>
    <lineage>
        <taxon>Bacteria</taxon>
        <taxon>Pseudomonadati</taxon>
        <taxon>Pseudomonadota</taxon>
        <taxon>Alphaproteobacteria</taxon>
        <taxon>Rhodobacterales</taxon>
        <taxon>Roseobacteraceae</taxon>
        <taxon>Loktanella</taxon>
    </lineage>
</organism>
<name>A0A1I4HJH7_9RHOB</name>
<evidence type="ECO:0000313" key="1">
    <source>
        <dbReference type="EMBL" id="SFL41867.1"/>
    </source>
</evidence>
<evidence type="ECO:0008006" key="3">
    <source>
        <dbReference type="Google" id="ProtNLM"/>
    </source>
</evidence>
<dbReference type="RefSeq" id="WP_090190689.1">
    <property type="nucleotide sequence ID" value="NZ_FOTF01000018.1"/>
</dbReference>